<comment type="caution">
    <text evidence="2">The sequence shown here is derived from an EMBL/GenBank/DDBJ whole genome shotgun (WGS) entry which is preliminary data.</text>
</comment>
<feature type="domain" description="HipA-like kinase" evidence="1">
    <location>
        <begin position="15"/>
        <end position="224"/>
    </location>
</feature>
<gene>
    <name evidence="2" type="ORF">ACFQBQ_05975</name>
</gene>
<accession>A0ABW1Z7H8</accession>
<dbReference type="GO" id="GO:0016301">
    <property type="term" value="F:kinase activity"/>
    <property type="evidence" value="ECO:0007669"/>
    <property type="project" value="UniProtKB-KW"/>
</dbReference>
<keyword evidence="3" id="KW-1185">Reference proteome</keyword>
<dbReference type="Proteomes" id="UP001596391">
    <property type="component" value="Unassembled WGS sequence"/>
</dbReference>
<evidence type="ECO:0000313" key="3">
    <source>
        <dbReference type="Proteomes" id="UP001596391"/>
    </source>
</evidence>
<reference evidence="3" key="1">
    <citation type="journal article" date="2019" name="Int. J. Syst. Evol. Microbiol.">
        <title>The Global Catalogue of Microorganisms (GCM) 10K type strain sequencing project: providing services to taxonomists for standard genome sequencing and annotation.</title>
        <authorList>
            <consortium name="The Broad Institute Genomics Platform"/>
            <consortium name="The Broad Institute Genome Sequencing Center for Infectious Disease"/>
            <person name="Wu L."/>
            <person name="Ma J."/>
        </authorList>
    </citation>
    <scope>NUCLEOTIDE SEQUENCE [LARGE SCALE GENOMIC DNA]</scope>
    <source>
        <strain evidence="3">CGMCC 1.16026</strain>
    </source>
</reference>
<protein>
    <submittedName>
        <fullName evidence="2">HipA family kinase</fullName>
    </submittedName>
</protein>
<dbReference type="RefSeq" id="WP_263371532.1">
    <property type="nucleotide sequence ID" value="NZ_JAGSYD010000003.1"/>
</dbReference>
<evidence type="ECO:0000259" key="1">
    <source>
        <dbReference type="Pfam" id="PF20613"/>
    </source>
</evidence>
<dbReference type="EMBL" id="JBHSWI010000001">
    <property type="protein sequence ID" value="MFC6645141.1"/>
    <property type="molecule type" value="Genomic_DNA"/>
</dbReference>
<evidence type="ECO:0000313" key="2">
    <source>
        <dbReference type="EMBL" id="MFC6645141.1"/>
    </source>
</evidence>
<keyword evidence="2" id="KW-0808">Transferase</keyword>
<proteinExistence type="predicted"/>
<name>A0ABW1Z7H8_9BACT</name>
<dbReference type="Pfam" id="PF20613">
    <property type="entry name" value="HipA_2"/>
    <property type="match status" value="1"/>
</dbReference>
<organism evidence="2 3">
    <name type="scientific">Granulicella cerasi</name>
    <dbReference type="NCBI Taxonomy" id="741063"/>
    <lineage>
        <taxon>Bacteria</taxon>
        <taxon>Pseudomonadati</taxon>
        <taxon>Acidobacteriota</taxon>
        <taxon>Terriglobia</taxon>
        <taxon>Terriglobales</taxon>
        <taxon>Acidobacteriaceae</taxon>
        <taxon>Granulicella</taxon>
    </lineage>
</organism>
<keyword evidence="2" id="KW-0418">Kinase</keyword>
<sequence>MMLERTHANRYMLSMREGGSMPALLGADDDRQYVVKLRGAGQGPRVLAAEFLVGEIARRLELRVPHLAGIELDAMFGKSEPDPEVRELFQRSAGLNLGLEYLPQSTVFDPVAGDRVSAQEASRVVWLDAFTRNVDRTPRNANLLMKDGRLWLIDHGASMIFHFHWPSAPQKAVDAFAPISQHILLPFASEIKAASAWAHERLTPSFLDELIAAIPDEFLPEDDGVSVADQREGYSRFFAERLKHSAIFEEEIRRVRTQSL</sequence>
<dbReference type="InterPro" id="IPR046748">
    <property type="entry name" value="HipA_2"/>
</dbReference>